<protein>
    <submittedName>
        <fullName evidence="4">Ankyrin repeat-containing domain protein</fullName>
    </submittedName>
</protein>
<accession>A0AAD7AJZ8</accession>
<evidence type="ECO:0000256" key="1">
    <source>
        <dbReference type="ARBA" id="ARBA00022737"/>
    </source>
</evidence>
<evidence type="ECO:0000256" key="2">
    <source>
        <dbReference type="ARBA" id="ARBA00023043"/>
    </source>
</evidence>
<dbReference type="InterPro" id="IPR002110">
    <property type="entry name" value="Ankyrin_rpt"/>
</dbReference>
<proteinExistence type="predicted"/>
<name>A0AAD7AJZ8_9AGAR</name>
<dbReference type="Pfam" id="PF00023">
    <property type="entry name" value="Ank"/>
    <property type="match status" value="1"/>
</dbReference>
<dbReference type="Gene3D" id="1.25.40.20">
    <property type="entry name" value="Ankyrin repeat-containing domain"/>
    <property type="match status" value="2"/>
</dbReference>
<dbReference type="PROSITE" id="PS50088">
    <property type="entry name" value="ANK_REPEAT"/>
    <property type="match status" value="1"/>
</dbReference>
<keyword evidence="1" id="KW-0677">Repeat</keyword>
<dbReference type="SMART" id="SM00248">
    <property type="entry name" value="ANK"/>
    <property type="match status" value="4"/>
</dbReference>
<sequence length="259" mass="28670">MGVRTMVVKLLEMYGDEMATRVHARSPYGLTALDHAARDGHMDNVRVLVPIHPSPAAPFSHIHYLSKALIQGIENIEITQSLIAAGADVNFLLLAAKAAPNSHDRAIPIFLAIHLSNLPTVRALIDAGADIHIRDSECHHVLRCCRNIELLRFFLERGVDPNNAYPGGSTTLHFFCAERGTNDEQFVELLCQFGAAPERANGDGKTAVDVAMDCRIPKFVRALEPFVRDPGRKARIAEWLEEQKQQKRLKPSVEADNLA</sequence>
<dbReference type="InterPro" id="IPR036770">
    <property type="entry name" value="Ankyrin_rpt-contain_sf"/>
</dbReference>
<keyword evidence="2 3" id="KW-0040">ANK repeat</keyword>
<evidence type="ECO:0000313" key="4">
    <source>
        <dbReference type="EMBL" id="KAJ7361111.1"/>
    </source>
</evidence>
<evidence type="ECO:0000256" key="3">
    <source>
        <dbReference type="PROSITE-ProRule" id="PRU00023"/>
    </source>
</evidence>
<dbReference type="Proteomes" id="UP001218218">
    <property type="component" value="Unassembled WGS sequence"/>
</dbReference>
<comment type="caution">
    <text evidence="4">The sequence shown here is derived from an EMBL/GenBank/DDBJ whole genome shotgun (WGS) entry which is preliminary data.</text>
</comment>
<keyword evidence="5" id="KW-1185">Reference proteome</keyword>
<gene>
    <name evidence="4" type="ORF">DFH08DRAFT_951722</name>
</gene>
<dbReference type="PANTHER" id="PTHR24198">
    <property type="entry name" value="ANKYRIN REPEAT AND PROTEIN KINASE DOMAIN-CONTAINING PROTEIN"/>
    <property type="match status" value="1"/>
</dbReference>
<dbReference type="SUPFAM" id="SSF48403">
    <property type="entry name" value="Ankyrin repeat"/>
    <property type="match status" value="1"/>
</dbReference>
<dbReference type="EMBL" id="JARIHO010000005">
    <property type="protein sequence ID" value="KAJ7361111.1"/>
    <property type="molecule type" value="Genomic_DNA"/>
</dbReference>
<reference evidence="4" key="1">
    <citation type="submission" date="2023-03" db="EMBL/GenBank/DDBJ databases">
        <title>Massive genome expansion in bonnet fungi (Mycena s.s.) driven by repeated elements and novel gene families across ecological guilds.</title>
        <authorList>
            <consortium name="Lawrence Berkeley National Laboratory"/>
            <person name="Harder C.B."/>
            <person name="Miyauchi S."/>
            <person name="Viragh M."/>
            <person name="Kuo A."/>
            <person name="Thoen E."/>
            <person name="Andreopoulos B."/>
            <person name="Lu D."/>
            <person name="Skrede I."/>
            <person name="Drula E."/>
            <person name="Henrissat B."/>
            <person name="Morin E."/>
            <person name="Kohler A."/>
            <person name="Barry K."/>
            <person name="LaButti K."/>
            <person name="Morin E."/>
            <person name="Salamov A."/>
            <person name="Lipzen A."/>
            <person name="Mereny Z."/>
            <person name="Hegedus B."/>
            <person name="Baldrian P."/>
            <person name="Stursova M."/>
            <person name="Weitz H."/>
            <person name="Taylor A."/>
            <person name="Grigoriev I.V."/>
            <person name="Nagy L.G."/>
            <person name="Martin F."/>
            <person name="Kauserud H."/>
        </authorList>
    </citation>
    <scope>NUCLEOTIDE SEQUENCE</scope>
    <source>
        <strain evidence="4">CBHHK002</strain>
    </source>
</reference>
<feature type="repeat" description="ANK" evidence="3">
    <location>
        <begin position="104"/>
        <end position="136"/>
    </location>
</feature>
<evidence type="ECO:0000313" key="5">
    <source>
        <dbReference type="Proteomes" id="UP001218218"/>
    </source>
</evidence>
<organism evidence="4 5">
    <name type="scientific">Mycena albidolilacea</name>
    <dbReference type="NCBI Taxonomy" id="1033008"/>
    <lineage>
        <taxon>Eukaryota</taxon>
        <taxon>Fungi</taxon>
        <taxon>Dikarya</taxon>
        <taxon>Basidiomycota</taxon>
        <taxon>Agaricomycotina</taxon>
        <taxon>Agaricomycetes</taxon>
        <taxon>Agaricomycetidae</taxon>
        <taxon>Agaricales</taxon>
        <taxon>Marasmiineae</taxon>
        <taxon>Mycenaceae</taxon>
        <taxon>Mycena</taxon>
    </lineage>
</organism>
<dbReference type="AlphaFoldDB" id="A0AAD7AJZ8"/>
<dbReference type="PANTHER" id="PTHR24198:SF165">
    <property type="entry name" value="ANKYRIN REPEAT-CONTAINING PROTEIN-RELATED"/>
    <property type="match status" value="1"/>
</dbReference>